<comment type="caution">
    <text evidence="4">The sequence shown here is derived from an EMBL/GenBank/DDBJ whole genome shotgun (WGS) entry which is preliminary data.</text>
</comment>
<dbReference type="GO" id="GO:0009089">
    <property type="term" value="P:lysine biosynthetic process via diaminopimelate"/>
    <property type="evidence" value="ECO:0007669"/>
    <property type="project" value="TreeGrafter"/>
</dbReference>
<accession>W1J9G5</accession>
<dbReference type="AlphaFoldDB" id="W1J9G5"/>
<dbReference type="PANTHER" id="PTHR43727:SF2">
    <property type="entry name" value="GROUP IV DECARBOXYLASE"/>
    <property type="match status" value="1"/>
</dbReference>
<dbReference type="GO" id="GO:0008836">
    <property type="term" value="F:diaminopimelate decarboxylase activity"/>
    <property type="evidence" value="ECO:0007669"/>
    <property type="project" value="TreeGrafter"/>
</dbReference>
<feature type="domain" description="Orn/DAP/Arg decarboxylase 2 C-terminal" evidence="3">
    <location>
        <begin position="24"/>
        <end position="122"/>
    </location>
</feature>
<dbReference type="PANTHER" id="PTHR43727">
    <property type="entry name" value="DIAMINOPIMELATE DECARBOXYLASE"/>
    <property type="match status" value="1"/>
</dbReference>
<evidence type="ECO:0000313" key="4">
    <source>
        <dbReference type="EMBL" id="CDL86496.1"/>
    </source>
</evidence>
<dbReference type="SUPFAM" id="SSF50621">
    <property type="entry name" value="Alanine racemase C-terminal domain-like"/>
    <property type="match status" value="1"/>
</dbReference>
<evidence type="ECO:0000313" key="5">
    <source>
        <dbReference type="Proteomes" id="UP000019197"/>
    </source>
</evidence>
<organism evidence="4 5">
    <name type="scientific">Xenorhabdus cabanillasii JM26</name>
    <dbReference type="NCBI Taxonomy" id="1427517"/>
    <lineage>
        <taxon>Bacteria</taxon>
        <taxon>Pseudomonadati</taxon>
        <taxon>Pseudomonadota</taxon>
        <taxon>Gammaproteobacteria</taxon>
        <taxon>Enterobacterales</taxon>
        <taxon>Morganellaceae</taxon>
        <taxon>Xenorhabdus</taxon>
    </lineage>
</organism>
<dbReference type="RefSeq" id="WP_069202355.1">
    <property type="nucleotide sequence ID" value="NZ_CAWNQM010000155.1"/>
</dbReference>
<name>W1J9G5_9GAMM</name>
<dbReference type="Proteomes" id="UP000019197">
    <property type="component" value="Unassembled WGS sequence"/>
</dbReference>
<evidence type="ECO:0000256" key="1">
    <source>
        <dbReference type="ARBA" id="ARBA00001933"/>
    </source>
</evidence>
<evidence type="ECO:0000256" key="2">
    <source>
        <dbReference type="ARBA" id="ARBA00022898"/>
    </source>
</evidence>
<dbReference type="EMBL" id="CBXE010000355">
    <property type="protein sequence ID" value="CDL86496.1"/>
    <property type="molecule type" value="Genomic_DNA"/>
</dbReference>
<sequence length="144" mass="15603">MHLLVERAKKFLPKAEIILELGRYLVASAGNYVTKVVERKTSHDVVFLVTDGGMNHHLSASGNLGQLIRRNYPAIIGNKIEGTNREIVNIVGPLCTPLDILIHQGDVSVANPGDLVVIFQSGAYGLSASPNNFLSQTNSEEILV</sequence>
<dbReference type="OrthoDB" id="9802147at2"/>
<dbReference type="InterPro" id="IPR009006">
    <property type="entry name" value="Ala_racemase/Decarboxylase_C"/>
</dbReference>
<comment type="cofactor">
    <cofactor evidence="1">
        <name>pyridoxal 5'-phosphate</name>
        <dbReference type="ChEBI" id="CHEBI:597326"/>
    </cofactor>
</comment>
<proteinExistence type="predicted"/>
<reference evidence="4 5" key="1">
    <citation type="submission" date="2013-11" db="EMBL/GenBank/DDBJ databases">
        <title>Draft genome sequence and annotation of the entomopathogenic bacterium, Xenorhabdus cabanillasi strain JM26.</title>
        <authorList>
            <person name="Gualtieri M."/>
            <person name="Ogier J.C."/>
            <person name="Pages S."/>
            <person name="Givaudan A."/>
            <person name="Gaudriault S."/>
        </authorList>
    </citation>
    <scope>NUCLEOTIDE SEQUENCE [LARGE SCALE GENOMIC DNA]</scope>
    <source>
        <strain evidence="4 5">JM26</strain>
    </source>
</reference>
<protein>
    <submittedName>
        <fullName evidence="4">Similar to diaminopimelate decarboxylase</fullName>
    </submittedName>
</protein>
<gene>
    <name evidence="4" type="ORF">XCR1_4180001</name>
</gene>
<evidence type="ECO:0000259" key="3">
    <source>
        <dbReference type="Pfam" id="PF00278"/>
    </source>
</evidence>
<dbReference type="Pfam" id="PF00278">
    <property type="entry name" value="Orn_DAP_Arg_deC"/>
    <property type="match status" value="1"/>
</dbReference>
<dbReference type="InterPro" id="IPR022643">
    <property type="entry name" value="De-COase2_C"/>
</dbReference>
<keyword evidence="2" id="KW-0663">Pyridoxal phosphate</keyword>
<dbReference type="Gene3D" id="2.40.37.10">
    <property type="entry name" value="Lyase, Ornithine Decarboxylase, Chain A, domain 1"/>
    <property type="match status" value="1"/>
</dbReference>